<accession>A0AB34JGK8</accession>
<dbReference type="GO" id="GO:1903425">
    <property type="term" value="F:fluoride transmembrane transporter activity"/>
    <property type="evidence" value="ECO:0007669"/>
    <property type="project" value="TreeGrafter"/>
</dbReference>
<comment type="caution">
    <text evidence="10">The sequence shown here is derived from an EMBL/GenBank/DDBJ whole genome shotgun (WGS) entry which is preliminary data.</text>
</comment>
<evidence type="ECO:0000256" key="6">
    <source>
        <dbReference type="ARBA" id="ARBA00023136"/>
    </source>
</evidence>
<feature type="transmembrane region" description="Helical" evidence="9">
    <location>
        <begin position="201"/>
        <end position="222"/>
    </location>
</feature>
<keyword evidence="4 9" id="KW-0812">Transmembrane</keyword>
<evidence type="ECO:0000256" key="2">
    <source>
        <dbReference type="ARBA" id="ARBA00004651"/>
    </source>
</evidence>
<keyword evidence="5 9" id="KW-1133">Transmembrane helix</keyword>
<comment type="subcellular location">
    <subcellularLocation>
        <location evidence="2">Cell membrane</location>
        <topology evidence="2">Multi-pass membrane protein</topology>
    </subcellularLocation>
</comment>
<dbReference type="Proteomes" id="UP001515480">
    <property type="component" value="Unassembled WGS sequence"/>
</dbReference>
<evidence type="ECO:0000256" key="8">
    <source>
        <dbReference type="ARBA" id="ARBA00035585"/>
    </source>
</evidence>
<reference evidence="10 11" key="1">
    <citation type="journal article" date="2024" name="Science">
        <title>Giant polyketide synthase enzymes in the biosynthesis of giant marine polyether toxins.</title>
        <authorList>
            <person name="Fallon T.R."/>
            <person name="Shende V.V."/>
            <person name="Wierzbicki I.H."/>
            <person name="Pendleton A.L."/>
            <person name="Watervoot N.F."/>
            <person name="Auber R.P."/>
            <person name="Gonzalez D.J."/>
            <person name="Wisecaver J.H."/>
            <person name="Moore B.S."/>
        </authorList>
    </citation>
    <scope>NUCLEOTIDE SEQUENCE [LARGE SCALE GENOMIC DNA]</scope>
    <source>
        <strain evidence="10 11">12B1</strain>
    </source>
</reference>
<dbReference type="InterPro" id="IPR003691">
    <property type="entry name" value="FluC"/>
</dbReference>
<evidence type="ECO:0000256" key="5">
    <source>
        <dbReference type="ARBA" id="ARBA00022989"/>
    </source>
</evidence>
<feature type="transmembrane region" description="Helical" evidence="9">
    <location>
        <begin position="243"/>
        <end position="271"/>
    </location>
</feature>
<dbReference type="PANTHER" id="PTHR28259:SF1">
    <property type="entry name" value="FLUORIDE EXPORT PROTEIN 1-RELATED"/>
    <property type="match status" value="1"/>
</dbReference>
<protein>
    <recommendedName>
        <fullName evidence="12">Fluoride ion transporter CrcB</fullName>
    </recommendedName>
</protein>
<evidence type="ECO:0008006" key="12">
    <source>
        <dbReference type="Google" id="ProtNLM"/>
    </source>
</evidence>
<name>A0AB34JGK8_PRYPA</name>
<evidence type="ECO:0000313" key="10">
    <source>
        <dbReference type="EMBL" id="KAL1520994.1"/>
    </source>
</evidence>
<comment type="catalytic activity">
    <reaction evidence="8">
        <text>fluoride(in) = fluoride(out)</text>
        <dbReference type="Rhea" id="RHEA:76159"/>
        <dbReference type="ChEBI" id="CHEBI:17051"/>
    </reaction>
    <physiologicalReaction direction="left-to-right" evidence="8">
        <dbReference type="Rhea" id="RHEA:76160"/>
    </physiologicalReaction>
</comment>
<dbReference type="EMBL" id="JBGBPQ010000008">
    <property type="protein sequence ID" value="KAL1520994.1"/>
    <property type="molecule type" value="Genomic_DNA"/>
</dbReference>
<proteinExistence type="inferred from homology"/>
<evidence type="ECO:0000256" key="3">
    <source>
        <dbReference type="ARBA" id="ARBA00022475"/>
    </source>
</evidence>
<dbReference type="GO" id="GO:0005886">
    <property type="term" value="C:plasma membrane"/>
    <property type="evidence" value="ECO:0007669"/>
    <property type="project" value="UniProtKB-SubCell"/>
</dbReference>
<evidence type="ECO:0000256" key="1">
    <source>
        <dbReference type="ARBA" id="ARBA00002598"/>
    </source>
</evidence>
<feature type="transmembrane region" description="Helical" evidence="9">
    <location>
        <begin position="313"/>
        <end position="333"/>
    </location>
</feature>
<keyword evidence="3" id="KW-1003">Cell membrane</keyword>
<evidence type="ECO:0000256" key="7">
    <source>
        <dbReference type="ARBA" id="ARBA00035120"/>
    </source>
</evidence>
<evidence type="ECO:0000313" key="11">
    <source>
        <dbReference type="Proteomes" id="UP001515480"/>
    </source>
</evidence>
<sequence length="415" mass="43899">MSEPLATLRSTSVRSVRLEMSVGSIHSESSILRYSTASPDGTELSSSAPPSLTILSEREEPRQPCCDAALIDSIVALALCAQLGVLARWGFGLLAPSRCGWDAVLPVLPANMAGCALMGLLSDGKVPAAELERKLDPTDDAARADVLRVGGLPLAMCPSLGGVSGCAALLLGMRTGFCGSLTSFSTWSNFLVVDEAAHGRGGAVVLGYLFGLLLCLASLRAGQQLALFLSMSDRAYFSFPARLASWCSANVALVRLLCGILLVTELTFFLFHIFTETSESNPSPAPVFALLFAPFGAWSRWRLGLYNGRFPTFPIGTFAANMIACALDALISGVGATHSISLKPWPDMVLDQFAFGFCGCLSTVSTFIAEVADKLQPVSIPGKGNHFFSSGVFYAIASLCGGFAIGCVCYFPWRD</sequence>
<evidence type="ECO:0000256" key="9">
    <source>
        <dbReference type="SAM" id="Phobius"/>
    </source>
</evidence>
<feature type="transmembrane region" description="Helical" evidence="9">
    <location>
        <begin position="283"/>
        <end position="301"/>
    </location>
</feature>
<dbReference type="Pfam" id="PF02537">
    <property type="entry name" value="CRCB"/>
    <property type="match status" value="2"/>
</dbReference>
<comment type="function">
    <text evidence="1">Fluoride channel required for the rapid expulsion of cytoplasmic fluoride.</text>
</comment>
<evidence type="ECO:0000256" key="4">
    <source>
        <dbReference type="ARBA" id="ARBA00022692"/>
    </source>
</evidence>
<feature type="transmembrane region" description="Helical" evidence="9">
    <location>
        <begin position="392"/>
        <end position="413"/>
    </location>
</feature>
<comment type="similarity">
    <text evidence="7">Belongs to the fluoride channel Fluc/FEX (TC 1.A.43) family.</text>
</comment>
<keyword evidence="6 9" id="KW-0472">Membrane</keyword>
<dbReference type="AlphaFoldDB" id="A0AB34JGK8"/>
<gene>
    <name evidence="10" type="ORF">AB1Y20_022551</name>
</gene>
<organism evidence="10 11">
    <name type="scientific">Prymnesium parvum</name>
    <name type="common">Toxic golden alga</name>
    <dbReference type="NCBI Taxonomy" id="97485"/>
    <lineage>
        <taxon>Eukaryota</taxon>
        <taxon>Haptista</taxon>
        <taxon>Haptophyta</taxon>
        <taxon>Prymnesiophyceae</taxon>
        <taxon>Prymnesiales</taxon>
        <taxon>Prymnesiaceae</taxon>
        <taxon>Prymnesium</taxon>
    </lineage>
</organism>
<dbReference type="PANTHER" id="PTHR28259">
    <property type="entry name" value="FLUORIDE EXPORT PROTEIN 1-RELATED"/>
    <property type="match status" value="1"/>
</dbReference>
<keyword evidence="11" id="KW-1185">Reference proteome</keyword>